<feature type="compositionally biased region" description="Polar residues" evidence="1">
    <location>
        <begin position="131"/>
        <end position="164"/>
    </location>
</feature>
<proteinExistence type="predicted"/>
<evidence type="ECO:0000313" key="2">
    <source>
        <dbReference type="EMBL" id="KAG2561579.1"/>
    </source>
</evidence>
<dbReference type="AlphaFoldDB" id="A0A8T0PLV6"/>
<feature type="region of interest" description="Disordered" evidence="1">
    <location>
        <begin position="131"/>
        <end position="251"/>
    </location>
</feature>
<dbReference type="Proteomes" id="UP000823388">
    <property type="component" value="Chromosome 8K"/>
</dbReference>
<gene>
    <name evidence="2" type="ORF">PVAP13_8KG206204</name>
</gene>
<sequence length="251" mass="28702">MDPKSSYLLEFRLSANPKKRRKDFSYFTFSKVVDSDLCNFKDLVREIVDQYPHGYQEVVHVFYYDAVTKCSPKITTDQELLEMFRKYVDSKVVRMTITYTDPTDYVPVPECYTPENSDMLDIPCTSSMPCPSLAAASQPTEPISSQHTKPTARQPTEPSTNEPNNDVECLANPRPHKEHVGVHDEAFYQPARKTHVGEKNDSESDSESDVEYEDEDGLIGNDPLPPVPIVAYDRDDPPMSHPIRHEFEYLT</sequence>
<protein>
    <submittedName>
        <fullName evidence="2">Uncharacterized protein</fullName>
    </submittedName>
</protein>
<reference evidence="2" key="1">
    <citation type="submission" date="2020-05" db="EMBL/GenBank/DDBJ databases">
        <title>WGS assembly of Panicum virgatum.</title>
        <authorList>
            <person name="Lovell J.T."/>
            <person name="Jenkins J."/>
            <person name="Shu S."/>
            <person name="Juenger T.E."/>
            <person name="Schmutz J."/>
        </authorList>
    </citation>
    <scope>NUCLEOTIDE SEQUENCE</scope>
    <source>
        <strain evidence="2">AP13</strain>
    </source>
</reference>
<accession>A0A8T0PLV6</accession>
<dbReference type="EMBL" id="CM029051">
    <property type="protein sequence ID" value="KAG2561579.1"/>
    <property type="molecule type" value="Genomic_DNA"/>
</dbReference>
<feature type="compositionally biased region" description="Acidic residues" evidence="1">
    <location>
        <begin position="203"/>
        <end position="217"/>
    </location>
</feature>
<comment type="caution">
    <text evidence="2">The sequence shown here is derived from an EMBL/GenBank/DDBJ whole genome shotgun (WGS) entry which is preliminary data.</text>
</comment>
<name>A0A8T0PLV6_PANVG</name>
<evidence type="ECO:0000313" key="3">
    <source>
        <dbReference type="Proteomes" id="UP000823388"/>
    </source>
</evidence>
<feature type="compositionally biased region" description="Basic and acidic residues" evidence="1">
    <location>
        <begin position="232"/>
        <end position="251"/>
    </location>
</feature>
<keyword evidence="3" id="KW-1185">Reference proteome</keyword>
<evidence type="ECO:0000256" key="1">
    <source>
        <dbReference type="SAM" id="MobiDB-lite"/>
    </source>
</evidence>
<organism evidence="2 3">
    <name type="scientific">Panicum virgatum</name>
    <name type="common">Blackwell switchgrass</name>
    <dbReference type="NCBI Taxonomy" id="38727"/>
    <lineage>
        <taxon>Eukaryota</taxon>
        <taxon>Viridiplantae</taxon>
        <taxon>Streptophyta</taxon>
        <taxon>Embryophyta</taxon>
        <taxon>Tracheophyta</taxon>
        <taxon>Spermatophyta</taxon>
        <taxon>Magnoliopsida</taxon>
        <taxon>Liliopsida</taxon>
        <taxon>Poales</taxon>
        <taxon>Poaceae</taxon>
        <taxon>PACMAD clade</taxon>
        <taxon>Panicoideae</taxon>
        <taxon>Panicodae</taxon>
        <taxon>Paniceae</taxon>
        <taxon>Panicinae</taxon>
        <taxon>Panicum</taxon>
        <taxon>Panicum sect. Hiantes</taxon>
    </lineage>
</organism>